<accession>A0ABP0DG79</accession>
<dbReference type="EMBL" id="CAWUON010000020">
    <property type="protein sequence ID" value="CAK7266651.1"/>
    <property type="molecule type" value="Genomic_DNA"/>
</dbReference>
<dbReference type="Proteomes" id="UP001642502">
    <property type="component" value="Unassembled WGS sequence"/>
</dbReference>
<protein>
    <submittedName>
        <fullName evidence="2">Uncharacterized protein</fullName>
    </submittedName>
</protein>
<feature type="region of interest" description="Disordered" evidence="1">
    <location>
        <begin position="161"/>
        <end position="200"/>
    </location>
</feature>
<feature type="compositionally biased region" description="Polar residues" evidence="1">
    <location>
        <begin position="166"/>
        <end position="200"/>
    </location>
</feature>
<gene>
    <name evidence="2" type="ORF">SEPCBS119000_002138</name>
</gene>
<reference evidence="2 3" key="1">
    <citation type="submission" date="2024-01" db="EMBL/GenBank/DDBJ databases">
        <authorList>
            <person name="Allen C."/>
            <person name="Tagirdzhanova G."/>
        </authorList>
    </citation>
    <scope>NUCLEOTIDE SEQUENCE [LARGE SCALE GENOMIC DNA]</scope>
    <source>
        <strain evidence="2 3">CBS 119000</strain>
    </source>
</reference>
<proteinExistence type="predicted"/>
<organism evidence="2 3">
    <name type="scientific">Sporothrix epigloea</name>
    <dbReference type="NCBI Taxonomy" id="1892477"/>
    <lineage>
        <taxon>Eukaryota</taxon>
        <taxon>Fungi</taxon>
        <taxon>Dikarya</taxon>
        <taxon>Ascomycota</taxon>
        <taxon>Pezizomycotina</taxon>
        <taxon>Sordariomycetes</taxon>
        <taxon>Sordariomycetidae</taxon>
        <taxon>Ophiostomatales</taxon>
        <taxon>Ophiostomataceae</taxon>
        <taxon>Sporothrix</taxon>
    </lineage>
</organism>
<evidence type="ECO:0000256" key="1">
    <source>
        <dbReference type="SAM" id="MobiDB-lite"/>
    </source>
</evidence>
<evidence type="ECO:0000313" key="2">
    <source>
        <dbReference type="EMBL" id="CAK7266651.1"/>
    </source>
</evidence>
<name>A0ABP0DG79_9PEZI</name>
<comment type="caution">
    <text evidence="2">The sequence shown here is derived from an EMBL/GenBank/DDBJ whole genome shotgun (WGS) entry which is preliminary data.</text>
</comment>
<sequence>MADDAQVAKEQAAEASRIFDALDFHPNNEDMDEGRMKYFIRIVEDSKLADGHLVSVLIAFEEWDISLFQACSSTTLTMLRELLMRRGIYVADHREVGGSVAQCLFDVINDEQNLEWPERTIATFFSSAFLQSYNRKLQERVGSQRVDPRFRLAAVTSAPSVSTTSFGGMTPSSSAAPSVYGTESNGRSTPTQSNWSGNANRSQYGSGAPLALATEEEKAFFSDYQLIYPKPAMLDSDVPGAMREIRNNFPERMKYTGSSDQMGIVYRTRQFLNFCSDNFLAESWLINILPAMMEHGPVYDYCSEIRHTVTDWRLVIQRVAKRYEGACVVRKRRDLWYNASLAEITRACPEMLLSEAVQDLYDHLAALQRTLPDQESTEANLYSRLLTAFERDVRTRKYAGLVSNAASDSIQLYWKMMTLVESHEMHAGADEYIR</sequence>
<keyword evidence="3" id="KW-1185">Reference proteome</keyword>
<evidence type="ECO:0000313" key="3">
    <source>
        <dbReference type="Proteomes" id="UP001642502"/>
    </source>
</evidence>